<accession>A0ABW5QD71</accession>
<gene>
    <name evidence="4" type="ORF">ACFSW4_12940</name>
</gene>
<keyword evidence="1" id="KW-0547">Nucleotide-binding</keyword>
<dbReference type="Gene3D" id="2.60.200.40">
    <property type="match status" value="1"/>
</dbReference>
<feature type="domain" description="DAGKc" evidence="3">
    <location>
        <begin position="1"/>
        <end position="129"/>
    </location>
</feature>
<dbReference type="Gene3D" id="3.40.50.10330">
    <property type="entry name" value="Probable inorganic polyphosphate/atp-NAD kinase, domain 1"/>
    <property type="match status" value="1"/>
</dbReference>
<keyword evidence="4" id="KW-0808">Transferase</keyword>
<evidence type="ECO:0000313" key="4">
    <source>
        <dbReference type="EMBL" id="MFD2639767.1"/>
    </source>
</evidence>
<evidence type="ECO:0000256" key="2">
    <source>
        <dbReference type="ARBA" id="ARBA00022840"/>
    </source>
</evidence>
<keyword evidence="2" id="KW-0067">ATP-binding</keyword>
<proteinExistence type="predicted"/>
<dbReference type="SUPFAM" id="SSF111331">
    <property type="entry name" value="NAD kinase/diacylglycerol kinase-like"/>
    <property type="match status" value="1"/>
</dbReference>
<evidence type="ECO:0000313" key="5">
    <source>
        <dbReference type="Proteomes" id="UP001597452"/>
    </source>
</evidence>
<dbReference type="Pfam" id="PF19279">
    <property type="entry name" value="YegS_C"/>
    <property type="match status" value="1"/>
</dbReference>
<keyword evidence="5" id="KW-1185">Reference proteome</keyword>
<dbReference type="EC" id="2.7.1.-" evidence="4"/>
<dbReference type="EMBL" id="JBHUMZ010000046">
    <property type="protein sequence ID" value="MFD2639767.1"/>
    <property type="molecule type" value="Genomic_DNA"/>
</dbReference>
<dbReference type="GO" id="GO:0016301">
    <property type="term" value="F:kinase activity"/>
    <property type="evidence" value="ECO:0007669"/>
    <property type="project" value="UniProtKB-KW"/>
</dbReference>
<dbReference type="Pfam" id="PF00781">
    <property type="entry name" value="DAGK_cat"/>
    <property type="match status" value="1"/>
</dbReference>
<evidence type="ECO:0000256" key="1">
    <source>
        <dbReference type="ARBA" id="ARBA00022741"/>
    </source>
</evidence>
<keyword evidence="4" id="KW-0418">Kinase</keyword>
<reference evidence="5" key="1">
    <citation type="journal article" date="2019" name="Int. J. Syst. Evol. Microbiol.">
        <title>The Global Catalogue of Microorganisms (GCM) 10K type strain sequencing project: providing services to taxonomists for standard genome sequencing and annotation.</title>
        <authorList>
            <consortium name="The Broad Institute Genomics Platform"/>
            <consortium name="The Broad Institute Genome Sequencing Center for Infectious Disease"/>
            <person name="Wu L."/>
            <person name="Ma J."/>
        </authorList>
    </citation>
    <scope>NUCLEOTIDE SEQUENCE [LARGE SCALE GENOMIC DNA]</scope>
    <source>
        <strain evidence="5">TISTR 1571</strain>
    </source>
</reference>
<dbReference type="InterPro" id="IPR004363">
    <property type="entry name" value="Methylgl_synth"/>
</dbReference>
<dbReference type="InterPro" id="IPR005218">
    <property type="entry name" value="Diacylglycerol/lipid_kinase"/>
</dbReference>
<protein>
    <submittedName>
        <fullName evidence="4">Diacylglycerol/lipid kinase family protein</fullName>
        <ecNumber evidence="4">2.7.1.-</ecNumber>
    </submittedName>
</protein>
<evidence type="ECO:0000259" key="3">
    <source>
        <dbReference type="PROSITE" id="PS50146"/>
    </source>
</evidence>
<dbReference type="Proteomes" id="UP001597452">
    <property type="component" value="Unassembled WGS sequence"/>
</dbReference>
<dbReference type="InterPro" id="IPR045540">
    <property type="entry name" value="YegS/DAGK_C"/>
</dbReference>
<dbReference type="InterPro" id="IPR017438">
    <property type="entry name" value="ATP-NAD_kinase_N"/>
</dbReference>
<name>A0ABW5QD71_9BACI</name>
<dbReference type="PROSITE" id="PS50146">
    <property type="entry name" value="DAGK"/>
    <property type="match status" value="1"/>
</dbReference>
<dbReference type="PANTHER" id="PTHR30492:SF0">
    <property type="entry name" value="METHYLGLYOXAL SYNTHASE"/>
    <property type="match status" value="1"/>
</dbReference>
<organism evidence="4 5">
    <name type="scientific">Piscibacillus salipiscarius</name>
    <dbReference type="NCBI Taxonomy" id="299480"/>
    <lineage>
        <taxon>Bacteria</taxon>
        <taxon>Bacillati</taxon>
        <taxon>Bacillota</taxon>
        <taxon>Bacilli</taxon>
        <taxon>Bacillales</taxon>
        <taxon>Bacillaceae</taxon>
        <taxon>Piscibacillus</taxon>
    </lineage>
</organism>
<dbReference type="RefSeq" id="WP_377329768.1">
    <property type="nucleotide sequence ID" value="NZ_JBHUMZ010000046.1"/>
</dbReference>
<dbReference type="InterPro" id="IPR016064">
    <property type="entry name" value="NAD/diacylglycerol_kinase_sf"/>
</dbReference>
<dbReference type="PANTHER" id="PTHR30492">
    <property type="entry name" value="METHYLGLYOXAL SYNTHASE"/>
    <property type="match status" value="1"/>
</dbReference>
<sequence length="298" mass="33505">MKFERAVLILNEEKPDDEKSKLMQQVIPILSSHIKKLSIYQTESIDELQQVCHEDVDLIIAYGGDGTVHAVGNELMTMSHPPTLAILPGGTCNDIARTLMIPQNLKKAAQTIIQSSNQTIDVASINEQYFINFSGVGLITETSENIDDQLKQALGRISYFISAIQKFQQSETRTFELTIDGETFTEEAVMVLVMNGYFIGTHQFPLPSISIKDELLDVLIIKESNLQTIRDWFSLSYVRDKSENHQIKHLTAKEVKINTENSKEVDMDGEVYLNTPVEVKILPKSLDVIVGENFVGEE</sequence>
<dbReference type="NCBIfam" id="TIGR00147">
    <property type="entry name" value="YegS/Rv2252/BmrU family lipid kinase"/>
    <property type="match status" value="1"/>
</dbReference>
<dbReference type="SMART" id="SM00046">
    <property type="entry name" value="DAGKc"/>
    <property type="match status" value="1"/>
</dbReference>
<dbReference type="InterPro" id="IPR001206">
    <property type="entry name" value="Diacylglycerol_kinase_cat_dom"/>
</dbReference>
<comment type="caution">
    <text evidence="4">The sequence shown here is derived from an EMBL/GenBank/DDBJ whole genome shotgun (WGS) entry which is preliminary data.</text>
</comment>